<name>A0A645GDP0_9ZZZZ</name>
<reference evidence="1" key="1">
    <citation type="submission" date="2019-08" db="EMBL/GenBank/DDBJ databases">
        <authorList>
            <person name="Kucharzyk K."/>
            <person name="Murdoch R.W."/>
            <person name="Higgins S."/>
            <person name="Loffler F."/>
        </authorList>
    </citation>
    <scope>NUCLEOTIDE SEQUENCE</scope>
</reference>
<gene>
    <name evidence="1" type="ORF">SDC9_169325</name>
</gene>
<dbReference type="EMBL" id="VSSQ01070056">
    <property type="protein sequence ID" value="MPN21943.1"/>
    <property type="molecule type" value="Genomic_DNA"/>
</dbReference>
<dbReference type="AlphaFoldDB" id="A0A645GDP0"/>
<comment type="caution">
    <text evidence="1">The sequence shown here is derived from an EMBL/GenBank/DDBJ whole genome shotgun (WGS) entry which is preliminary data.</text>
</comment>
<protein>
    <submittedName>
        <fullName evidence="1">Uncharacterized protein</fullName>
    </submittedName>
</protein>
<evidence type="ECO:0000313" key="1">
    <source>
        <dbReference type="EMBL" id="MPN21943.1"/>
    </source>
</evidence>
<sequence>MLIGSVLGMVGLEFTMHNSSAKRKLMKKGKKAINKAENMMEDMSGDIW</sequence>
<organism evidence="1">
    <name type="scientific">bioreactor metagenome</name>
    <dbReference type="NCBI Taxonomy" id="1076179"/>
    <lineage>
        <taxon>unclassified sequences</taxon>
        <taxon>metagenomes</taxon>
        <taxon>ecological metagenomes</taxon>
    </lineage>
</organism>
<accession>A0A645GDP0</accession>
<proteinExistence type="predicted"/>